<accession>A0A814PJW1</accession>
<dbReference type="InterPro" id="IPR004875">
    <property type="entry name" value="DDE_SF_endonuclease_dom"/>
</dbReference>
<feature type="compositionally biased region" description="Basic and acidic residues" evidence="1">
    <location>
        <begin position="201"/>
        <end position="211"/>
    </location>
</feature>
<dbReference type="Pfam" id="PF03184">
    <property type="entry name" value="DDE_1"/>
    <property type="match status" value="1"/>
</dbReference>
<evidence type="ECO:0000259" key="2">
    <source>
        <dbReference type="Pfam" id="PF03184"/>
    </source>
</evidence>
<comment type="caution">
    <text evidence="3">The sequence shown here is derived from an EMBL/GenBank/DDBJ whole genome shotgun (WGS) entry which is preliminary data.</text>
</comment>
<dbReference type="Proteomes" id="UP000663879">
    <property type="component" value="Unassembled WGS sequence"/>
</dbReference>
<name>A0A814PJW1_9BILA</name>
<sequence length="239" mass="27666">MDAGVIKCLKGFYRTNFCRQILSIVESSKNFVPTDIKFFQALEMLNSSWDDEIKPSVISNCFRHCGFFRTKCRQELLEFEDINELPGEDCADSELDLLSKEYNQNFTESKFDDFVEVDKYLCTSAPFNEMVQEESTSNENLDLDESDNFEEEVSIEQEIKISTYEAMKMINCLKLFSTQKVEDESDISFIDLPLKISGSKRVDDDIQHNDVQEDGECEDEDVEDEGDDGEFVINENNKR</sequence>
<evidence type="ECO:0000256" key="1">
    <source>
        <dbReference type="SAM" id="MobiDB-lite"/>
    </source>
</evidence>
<feature type="region of interest" description="Disordered" evidence="1">
    <location>
        <begin position="201"/>
        <end position="239"/>
    </location>
</feature>
<dbReference type="AlphaFoldDB" id="A0A814PJW1"/>
<reference evidence="3" key="1">
    <citation type="submission" date="2021-02" db="EMBL/GenBank/DDBJ databases">
        <authorList>
            <person name="Nowell W R."/>
        </authorList>
    </citation>
    <scope>NUCLEOTIDE SEQUENCE</scope>
    <source>
        <strain evidence="3">Ploen Becks lab</strain>
    </source>
</reference>
<dbReference type="GO" id="GO:0003676">
    <property type="term" value="F:nucleic acid binding"/>
    <property type="evidence" value="ECO:0007669"/>
    <property type="project" value="InterPro"/>
</dbReference>
<dbReference type="OrthoDB" id="125347at2759"/>
<feature type="non-terminal residue" evidence="3">
    <location>
        <position position="1"/>
    </location>
</feature>
<dbReference type="EMBL" id="CAJNOC010007912">
    <property type="protein sequence ID" value="CAF1107016.1"/>
    <property type="molecule type" value="Genomic_DNA"/>
</dbReference>
<evidence type="ECO:0000313" key="3">
    <source>
        <dbReference type="EMBL" id="CAF1107016.1"/>
    </source>
</evidence>
<gene>
    <name evidence="3" type="ORF">OXX778_LOCUS21439</name>
</gene>
<evidence type="ECO:0000313" key="4">
    <source>
        <dbReference type="Proteomes" id="UP000663879"/>
    </source>
</evidence>
<organism evidence="3 4">
    <name type="scientific">Brachionus calyciflorus</name>
    <dbReference type="NCBI Taxonomy" id="104777"/>
    <lineage>
        <taxon>Eukaryota</taxon>
        <taxon>Metazoa</taxon>
        <taxon>Spiralia</taxon>
        <taxon>Gnathifera</taxon>
        <taxon>Rotifera</taxon>
        <taxon>Eurotatoria</taxon>
        <taxon>Monogononta</taxon>
        <taxon>Pseudotrocha</taxon>
        <taxon>Ploima</taxon>
        <taxon>Brachionidae</taxon>
        <taxon>Brachionus</taxon>
    </lineage>
</organism>
<feature type="compositionally biased region" description="Acidic residues" evidence="1">
    <location>
        <begin position="212"/>
        <end position="230"/>
    </location>
</feature>
<keyword evidence="4" id="KW-1185">Reference proteome</keyword>
<feature type="domain" description="DDE-1" evidence="2">
    <location>
        <begin position="1"/>
        <end position="62"/>
    </location>
</feature>
<protein>
    <recommendedName>
        <fullName evidence="2">DDE-1 domain-containing protein</fullName>
    </recommendedName>
</protein>
<proteinExistence type="predicted"/>